<dbReference type="RefSeq" id="WP_343766787.1">
    <property type="nucleotide sequence ID" value="NZ_BAAAFG010000015.1"/>
</dbReference>
<dbReference type="NCBIfam" id="TIGR03511">
    <property type="entry name" value="GldH_lipo"/>
    <property type="match status" value="1"/>
</dbReference>
<dbReference type="InterPro" id="IPR020018">
    <property type="entry name" value="Motility-assoc_lipoprot_GldH"/>
</dbReference>
<dbReference type="PROSITE" id="PS51257">
    <property type="entry name" value="PROKAR_LIPOPROTEIN"/>
    <property type="match status" value="1"/>
</dbReference>
<keyword evidence="1" id="KW-0449">Lipoprotein</keyword>
<protein>
    <submittedName>
        <fullName evidence="1">Gliding motility lipoprotein GldH</fullName>
    </submittedName>
</protein>
<dbReference type="Pfam" id="PF14109">
    <property type="entry name" value="GldH_lipo"/>
    <property type="match status" value="1"/>
</dbReference>
<reference evidence="2" key="1">
    <citation type="journal article" date="2019" name="Int. J. Syst. Evol. Microbiol.">
        <title>The Global Catalogue of Microorganisms (GCM) 10K type strain sequencing project: providing services to taxonomists for standard genome sequencing and annotation.</title>
        <authorList>
            <consortium name="The Broad Institute Genomics Platform"/>
            <consortium name="The Broad Institute Genome Sequencing Center for Infectious Disease"/>
            <person name="Wu L."/>
            <person name="Ma J."/>
        </authorList>
    </citation>
    <scope>NUCLEOTIDE SEQUENCE [LARGE SCALE GENOMIC DNA]</scope>
    <source>
        <strain evidence="2">JCM 16082</strain>
    </source>
</reference>
<name>A0ABP3XX02_9FLAO</name>
<comment type="caution">
    <text evidence="1">The sequence shown here is derived from an EMBL/GenBank/DDBJ whole genome shotgun (WGS) entry which is preliminary data.</text>
</comment>
<organism evidence="1 2">
    <name type="scientific">Gangjinia marincola</name>
    <dbReference type="NCBI Taxonomy" id="578463"/>
    <lineage>
        <taxon>Bacteria</taxon>
        <taxon>Pseudomonadati</taxon>
        <taxon>Bacteroidota</taxon>
        <taxon>Flavobacteriia</taxon>
        <taxon>Flavobacteriales</taxon>
        <taxon>Flavobacteriaceae</taxon>
        <taxon>Gangjinia</taxon>
    </lineage>
</organism>
<evidence type="ECO:0000313" key="1">
    <source>
        <dbReference type="EMBL" id="GAA0872813.1"/>
    </source>
</evidence>
<sequence length="162" mass="18700">MHNKIHILVVLIISLVSCDETHVFDEYQTTSNGWKIDQPATFTMTPPDTLNTYNLFINLRSTNSFPYSNLFLITKMQFPHGKVITDTLEYRMAFPNGEWMGEGFSDVKENKLWYKEGIIFSEDGEYTLEIFQAMRENGTVEGDEILAGITEVGFRIEKPKTR</sequence>
<evidence type="ECO:0000313" key="2">
    <source>
        <dbReference type="Proteomes" id="UP001500507"/>
    </source>
</evidence>
<proteinExistence type="predicted"/>
<accession>A0ABP3XX02</accession>
<keyword evidence="2" id="KW-1185">Reference proteome</keyword>
<gene>
    <name evidence="1" type="ORF">GCM10009117_19600</name>
</gene>
<dbReference type="Proteomes" id="UP001500507">
    <property type="component" value="Unassembled WGS sequence"/>
</dbReference>
<dbReference type="EMBL" id="BAAAFG010000015">
    <property type="protein sequence ID" value="GAA0872813.1"/>
    <property type="molecule type" value="Genomic_DNA"/>
</dbReference>